<sequence>MQSSHQVPVLPRSKINNQYILKDRIGAGSFGQIYRGYDQENKRDVAIKLVLNEAKVLKHINTKGGKLNISFFNFLPMVKHYFAIGSNLIFPVSKKVTGFPKLYWFGREGDFNLMVIELLGRNLDETLKFCGRRFSLETVLQIADQLPENFCLGYGTSKANQVYMIDLGLSKRYRDSKRRTHIPQANHRGLTGTARYASINAHLAQSRRDDMESIGYVLVYLIKGELPWQGVKAQTKHEKYQMIMERKMSLTSELLCQGLPDEFQSYLQQVMDLGFEEKPNYEFYRQQFRQLARRGGFDLKAPQFDWILIKEMRKRQREEKKKNNHQVENYEEEVKIKSQRPKDEQCLKSHNKSERPKMQTTHRIDFRDYLDTPVDQVIQIFEDCVTFQIERDLERFDNRKLQFLERLSRMDVSRQPIDNNDAAMSVESEVSMKESVKYLDTDNGFTQGYCLDIKTQLQYHNSLLCQEPKFIDPLNNQHVQWKFVNKQWHGNVDLVYQKISSSDEILITNSSDSSGTSSEDISSSNSDESGNSDSNDNDDESRKVEKGSA</sequence>
<dbReference type="EMBL" id="CCKQ01017992">
    <property type="protein sequence ID" value="CDW89928.1"/>
    <property type="molecule type" value="Genomic_DNA"/>
</dbReference>
<feature type="compositionally biased region" description="Basic and acidic residues" evidence="3">
    <location>
        <begin position="332"/>
        <end position="359"/>
    </location>
</feature>
<name>A0A078B8R5_STYLE</name>
<keyword evidence="2" id="KW-0547">Nucleotide-binding</keyword>
<evidence type="ECO:0000313" key="6">
    <source>
        <dbReference type="Proteomes" id="UP000039865"/>
    </source>
</evidence>
<feature type="binding site" evidence="2">
    <location>
        <position position="48"/>
    </location>
    <ligand>
        <name>ATP</name>
        <dbReference type="ChEBI" id="CHEBI:30616"/>
    </ligand>
</feature>
<dbReference type="PROSITE" id="PS50011">
    <property type="entry name" value="PROTEIN_KINASE_DOM"/>
    <property type="match status" value="1"/>
</dbReference>
<evidence type="ECO:0000259" key="4">
    <source>
        <dbReference type="PROSITE" id="PS50011"/>
    </source>
</evidence>
<feature type="compositionally biased region" description="Low complexity" evidence="3">
    <location>
        <begin position="507"/>
        <end position="534"/>
    </location>
</feature>
<dbReference type="CDD" id="cd14016">
    <property type="entry name" value="STKc_CK1"/>
    <property type="match status" value="1"/>
</dbReference>
<dbReference type="InterPro" id="IPR050235">
    <property type="entry name" value="CK1_Ser-Thr_kinase"/>
</dbReference>
<feature type="compositionally biased region" description="Basic and acidic residues" evidence="3">
    <location>
        <begin position="540"/>
        <end position="549"/>
    </location>
</feature>
<gene>
    <name evidence="5" type="primary">Contig10200.g10893</name>
    <name evidence="5" type="ORF">STYLEM_19068</name>
</gene>
<proteinExistence type="predicted"/>
<dbReference type="InterPro" id="IPR000719">
    <property type="entry name" value="Prot_kinase_dom"/>
</dbReference>
<dbReference type="GO" id="GO:0005524">
    <property type="term" value="F:ATP binding"/>
    <property type="evidence" value="ECO:0007669"/>
    <property type="project" value="UniProtKB-UniRule"/>
</dbReference>
<protein>
    <recommendedName>
        <fullName evidence="1">Casein kinase I</fullName>
    </recommendedName>
</protein>
<dbReference type="SMART" id="SM00220">
    <property type="entry name" value="S_TKc"/>
    <property type="match status" value="1"/>
</dbReference>
<reference evidence="5 6" key="1">
    <citation type="submission" date="2014-06" db="EMBL/GenBank/DDBJ databases">
        <authorList>
            <person name="Swart Estienne"/>
        </authorList>
    </citation>
    <scope>NUCLEOTIDE SEQUENCE [LARGE SCALE GENOMIC DNA]</scope>
    <source>
        <strain evidence="5 6">130c</strain>
    </source>
</reference>
<keyword evidence="5" id="KW-0418">Kinase</keyword>
<keyword evidence="2" id="KW-0067">ATP-binding</keyword>
<feature type="domain" description="Protein kinase" evidence="4">
    <location>
        <begin position="19"/>
        <end position="289"/>
    </location>
</feature>
<dbReference type="Proteomes" id="UP000039865">
    <property type="component" value="Unassembled WGS sequence"/>
</dbReference>
<dbReference type="PROSITE" id="PS00107">
    <property type="entry name" value="PROTEIN_KINASE_ATP"/>
    <property type="match status" value="1"/>
</dbReference>
<dbReference type="InterPro" id="IPR017441">
    <property type="entry name" value="Protein_kinase_ATP_BS"/>
</dbReference>
<feature type="region of interest" description="Disordered" evidence="3">
    <location>
        <begin position="507"/>
        <end position="549"/>
    </location>
</feature>
<organism evidence="5 6">
    <name type="scientific">Stylonychia lemnae</name>
    <name type="common">Ciliate</name>
    <dbReference type="NCBI Taxonomy" id="5949"/>
    <lineage>
        <taxon>Eukaryota</taxon>
        <taxon>Sar</taxon>
        <taxon>Alveolata</taxon>
        <taxon>Ciliophora</taxon>
        <taxon>Intramacronucleata</taxon>
        <taxon>Spirotrichea</taxon>
        <taxon>Stichotrichia</taxon>
        <taxon>Sporadotrichida</taxon>
        <taxon>Oxytrichidae</taxon>
        <taxon>Stylonychinae</taxon>
        <taxon>Stylonychia</taxon>
    </lineage>
</organism>
<accession>A0A078B8R5</accession>
<dbReference type="OrthoDB" id="5979581at2759"/>
<evidence type="ECO:0000256" key="2">
    <source>
        <dbReference type="PROSITE-ProRule" id="PRU10141"/>
    </source>
</evidence>
<dbReference type="PANTHER" id="PTHR11909">
    <property type="entry name" value="CASEIN KINASE-RELATED"/>
    <property type="match status" value="1"/>
</dbReference>
<evidence type="ECO:0000313" key="5">
    <source>
        <dbReference type="EMBL" id="CDW89928.1"/>
    </source>
</evidence>
<dbReference type="GO" id="GO:0004672">
    <property type="term" value="F:protein kinase activity"/>
    <property type="evidence" value="ECO:0007669"/>
    <property type="project" value="InterPro"/>
</dbReference>
<keyword evidence="6" id="KW-1185">Reference proteome</keyword>
<evidence type="ECO:0000256" key="3">
    <source>
        <dbReference type="SAM" id="MobiDB-lite"/>
    </source>
</evidence>
<keyword evidence="5" id="KW-0808">Transferase</keyword>
<dbReference type="SUPFAM" id="SSF56112">
    <property type="entry name" value="Protein kinase-like (PK-like)"/>
    <property type="match status" value="1"/>
</dbReference>
<feature type="region of interest" description="Disordered" evidence="3">
    <location>
        <begin position="318"/>
        <end position="359"/>
    </location>
</feature>
<evidence type="ECO:0000256" key="1">
    <source>
        <dbReference type="ARBA" id="ARBA00023860"/>
    </source>
</evidence>
<dbReference type="InterPro" id="IPR011009">
    <property type="entry name" value="Kinase-like_dom_sf"/>
</dbReference>
<dbReference type="AlphaFoldDB" id="A0A078B8R5"/>
<dbReference type="InParanoid" id="A0A078B8R5"/>
<dbReference type="Gene3D" id="1.10.510.10">
    <property type="entry name" value="Transferase(Phosphotransferase) domain 1"/>
    <property type="match status" value="2"/>
</dbReference>